<feature type="compositionally biased region" description="Basic and acidic residues" evidence="1">
    <location>
        <begin position="133"/>
        <end position="161"/>
    </location>
</feature>
<feature type="compositionally biased region" description="Polar residues" evidence="1">
    <location>
        <begin position="271"/>
        <end position="285"/>
    </location>
</feature>
<reference evidence="3" key="1">
    <citation type="journal article" date="2023" name="Mol. Phylogenet. Evol.">
        <title>Genome-scale phylogeny and comparative genomics of the fungal order Sordariales.</title>
        <authorList>
            <person name="Hensen N."/>
            <person name="Bonometti L."/>
            <person name="Westerberg I."/>
            <person name="Brannstrom I.O."/>
            <person name="Guillou S."/>
            <person name="Cros-Aarteil S."/>
            <person name="Calhoun S."/>
            <person name="Haridas S."/>
            <person name="Kuo A."/>
            <person name="Mondo S."/>
            <person name="Pangilinan J."/>
            <person name="Riley R."/>
            <person name="LaButti K."/>
            <person name="Andreopoulos B."/>
            <person name="Lipzen A."/>
            <person name="Chen C."/>
            <person name="Yan M."/>
            <person name="Daum C."/>
            <person name="Ng V."/>
            <person name="Clum A."/>
            <person name="Steindorff A."/>
            <person name="Ohm R.A."/>
            <person name="Martin F."/>
            <person name="Silar P."/>
            <person name="Natvig D.O."/>
            <person name="Lalanne C."/>
            <person name="Gautier V."/>
            <person name="Ament-Velasquez S.L."/>
            <person name="Kruys A."/>
            <person name="Hutchinson M.I."/>
            <person name="Powell A.J."/>
            <person name="Barry K."/>
            <person name="Miller A.N."/>
            <person name="Grigoriev I.V."/>
            <person name="Debuchy R."/>
            <person name="Gladieux P."/>
            <person name="Hiltunen Thoren M."/>
            <person name="Johannesson H."/>
        </authorList>
    </citation>
    <scope>NUCLEOTIDE SEQUENCE</scope>
    <source>
        <strain evidence="3">PSN309</strain>
    </source>
</reference>
<feature type="region of interest" description="Disordered" evidence="1">
    <location>
        <begin position="1"/>
        <end position="173"/>
    </location>
</feature>
<feature type="compositionally biased region" description="Polar residues" evidence="1">
    <location>
        <begin position="41"/>
        <end position="57"/>
    </location>
</feature>
<keyword evidence="2" id="KW-0812">Transmembrane</keyword>
<evidence type="ECO:0000313" key="3">
    <source>
        <dbReference type="EMBL" id="KAK4183856.1"/>
    </source>
</evidence>
<feature type="compositionally biased region" description="Basic and acidic residues" evidence="1">
    <location>
        <begin position="259"/>
        <end position="268"/>
    </location>
</feature>
<gene>
    <name evidence="3" type="ORF">QBC35DRAFT_442582</name>
</gene>
<feature type="region of interest" description="Disordered" evidence="1">
    <location>
        <begin position="413"/>
        <end position="463"/>
    </location>
</feature>
<dbReference type="Proteomes" id="UP001302126">
    <property type="component" value="Unassembled WGS sequence"/>
</dbReference>
<dbReference type="InterPro" id="IPR050829">
    <property type="entry name" value="CorA_MIT"/>
</dbReference>
<dbReference type="InterPro" id="IPR036770">
    <property type="entry name" value="Ankyrin_rpt-contain_sf"/>
</dbReference>
<dbReference type="GO" id="GO:0046873">
    <property type="term" value="F:metal ion transmembrane transporter activity"/>
    <property type="evidence" value="ECO:0007669"/>
    <property type="project" value="InterPro"/>
</dbReference>
<evidence type="ECO:0000256" key="1">
    <source>
        <dbReference type="SAM" id="MobiDB-lite"/>
    </source>
</evidence>
<feature type="compositionally biased region" description="Polar residues" evidence="1">
    <location>
        <begin position="24"/>
        <end position="34"/>
    </location>
</feature>
<feature type="compositionally biased region" description="Basic and acidic residues" evidence="1">
    <location>
        <begin position="437"/>
        <end position="457"/>
    </location>
</feature>
<evidence type="ECO:0000313" key="4">
    <source>
        <dbReference type="Proteomes" id="UP001302126"/>
    </source>
</evidence>
<keyword evidence="4" id="KW-1185">Reference proteome</keyword>
<feature type="compositionally biased region" description="Acidic residues" evidence="1">
    <location>
        <begin position="1396"/>
        <end position="1414"/>
    </location>
</feature>
<feature type="region of interest" description="Disordered" evidence="1">
    <location>
        <begin position="223"/>
        <end position="301"/>
    </location>
</feature>
<dbReference type="SUPFAM" id="SSF48403">
    <property type="entry name" value="Ankyrin repeat"/>
    <property type="match status" value="1"/>
</dbReference>
<keyword evidence="2" id="KW-1133">Transmembrane helix</keyword>
<feature type="compositionally biased region" description="Basic and acidic residues" evidence="1">
    <location>
        <begin position="417"/>
        <end position="430"/>
    </location>
</feature>
<organism evidence="3 4">
    <name type="scientific">Podospora australis</name>
    <dbReference type="NCBI Taxonomy" id="1536484"/>
    <lineage>
        <taxon>Eukaryota</taxon>
        <taxon>Fungi</taxon>
        <taxon>Dikarya</taxon>
        <taxon>Ascomycota</taxon>
        <taxon>Pezizomycotina</taxon>
        <taxon>Sordariomycetes</taxon>
        <taxon>Sordariomycetidae</taxon>
        <taxon>Sordariales</taxon>
        <taxon>Podosporaceae</taxon>
        <taxon>Podospora</taxon>
    </lineage>
</organism>
<comment type="caution">
    <text evidence="3">The sequence shown here is derived from an EMBL/GenBank/DDBJ whole genome shotgun (WGS) entry which is preliminary data.</text>
</comment>
<sequence>MVASPTQAADDGGKLRPAGLPTETPGSTANSNNDPADIGASAQNNAVLNPESPSSGSPVIVLGEGEKHEQTPPINPGKGSVTSKVDVQGSEGPGVKILEPKDISGRLGSAFRKAVQRTQSSSGGQRVRGTSSRIEDDKGTKKAAEEKDKSDLKSPERRLHVLFDPSNEASSSLQTSFDIVAVHDIMQSVETAWGYHPEHESSRRKPTPHAQEQVPSMTTAISQIAGQQQGASNKSQPQRKEPISDTDTTMTPSTNAAKTENKNEKNLDIAESTTQPRSRANSSVVSRPESPKPGGMSSWLSDHTMLRGQFSRARVMAFGYQPPKVPPNVLSEADGARFDEALTNLGKALVGDLTQCRKEGGHEIRPVVFIGMGFGCLIIQKALILITEGEEVGPQAILNMTAGVLFIDAPVPLPKKPPKEEESKKDDHSVDPATQHLSDDTVKKEDVAGKKNEEDQPKSAFPKVANRNSRWVKALLEPRHIDSGCLWERFQSTAKASELYTAWFYDPVPKSPRPYVDGILFIPFMNQATKSNRSVTQMFQGPRDINYVHLVEQVRHSLFFKAASETKLDDLLEELINDNRKLSDAVKDFRGRCPAHRAISSVNFRALERLLSAYPALAESQDSKGWTPLHIAVCDAAMLETNADDDKKRPLRNMIEKLFTALEQLNSFDDPKALDGKTPWDHLDAEDNRHAWVKQLRNRKRLLIAKAARDEGVPQLVPPKDQDKITACKKTDATLIQFYIATDGTADYIDRQRPTVHQVLYDEADGPDKLFRRNLQQHEDKRPTCRWIHLPANNEEWVQDLFLRLRRIDNSLAERRHQGTAKWDRHINADVERYNQIHQPISKGGADTSSPLPSPQLQSDTETARQETSPPFAQPSQSAIPKERPEFDRNPSSSSSIKSRTDPQSTRRLAYSIFMPILGFEKHRCRKRLTEAMTTRPRKLKTLSTKDETTRLIRGYFKDNSLSLHCRRTLDQFTYHMLGDTEKRDNDQVIFKWARKEYYRQRRRQRQKVGTGYETSIEDAFPVLMIDQLWLWILEDDDEPTVITCFPNTWESNLPYNMMHFLENHIMNNNNRDVIKCPMDLANEIIRCGVDFLRRKGPMGHSVQGCFQSSINDVALSQARRFEKFEELVKQLTGAKRKQIDKNEQADLTDKLFRLTKETALLVEILDIQDELKIIQDVFAKQEEVLKKFHSLVSTYAERKSKDEKTYQSTGSVSMTEILSGSGKSVHFADQRLSRRPEGKPKELVKDNLGLVRTNIEAVAEMTTYADKMRVELNGLLDLKQKQANAWEARFSREGSESSQRQGNITMVFTIVTIFFLPLSFMSSVFSIQVDASPKDPVTGEAAWPIGMIMGLLCNIPLAIVAFRVNKISAKLLPWLSWLSSRRSKQDETSTLAPSDNDEEDDEDNNPADNDSDSESTSTAPSTTRHSQYAPIFNRWHFHERIPILRLLWRYQVYANEDRWDEEVERDYPLHRGVVFVRGLRRRFIVDPLLKLAPIVMRKKVERDRRRKDFLRQVRKMKREEKLRREELWWGLDDRYMGGSARYRGRDNDMEWV</sequence>
<dbReference type="Gene3D" id="1.20.58.340">
    <property type="entry name" value="Magnesium transport protein CorA, transmembrane region"/>
    <property type="match status" value="1"/>
</dbReference>
<feature type="region of interest" description="Disordered" evidence="1">
    <location>
        <begin position="840"/>
        <end position="905"/>
    </location>
</feature>
<reference evidence="3" key="2">
    <citation type="submission" date="2023-05" db="EMBL/GenBank/DDBJ databases">
        <authorList>
            <consortium name="Lawrence Berkeley National Laboratory"/>
            <person name="Steindorff A."/>
            <person name="Hensen N."/>
            <person name="Bonometti L."/>
            <person name="Westerberg I."/>
            <person name="Brannstrom I.O."/>
            <person name="Guillou S."/>
            <person name="Cros-Aarteil S."/>
            <person name="Calhoun S."/>
            <person name="Haridas S."/>
            <person name="Kuo A."/>
            <person name="Mondo S."/>
            <person name="Pangilinan J."/>
            <person name="Riley R."/>
            <person name="Labutti K."/>
            <person name="Andreopoulos B."/>
            <person name="Lipzen A."/>
            <person name="Chen C."/>
            <person name="Yanf M."/>
            <person name="Daum C."/>
            <person name="Ng V."/>
            <person name="Clum A."/>
            <person name="Ohm R."/>
            <person name="Martin F."/>
            <person name="Silar P."/>
            <person name="Natvig D."/>
            <person name="Lalanne C."/>
            <person name="Gautier V."/>
            <person name="Ament-Velasquez S.L."/>
            <person name="Kruys A."/>
            <person name="Hutchinson M.I."/>
            <person name="Powell A.J."/>
            <person name="Barry K."/>
            <person name="Miller A.N."/>
            <person name="Grigoriev I.V."/>
            <person name="Debuchy R."/>
            <person name="Gladieux P."/>
            <person name="Thoren M.H."/>
            <person name="Johannesson H."/>
        </authorList>
    </citation>
    <scope>NUCLEOTIDE SEQUENCE</scope>
    <source>
        <strain evidence="3">PSN309</strain>
    </source>
</reference>
<feature type="region of interest" description="Disordered" evidence="1">
    <location>
        <begin position="1387"/>
        <end position="1425"/>
    </location>
</feature>
<feature type="transmembrane region" description="Helical" evidence="2">
    <location>
        <begin position="1308"/>
        <end position="1330"/>
    </location>
</feature>
<feature type="compositionally biased region" description="Polar residues" evidence="1">
    <location>
        <begin position="866"/>
        <end position="879"/>
    </location>
</feature>
<dbReference type="Pfam" id="PF01544">
    <property type="entry name" value="CorA"/>
    <property type="match status" value="1"/>
</dbReference>
<feature type="region of interest" description="Disordered" evidence="1">
    <location>
        <begin position="196"/>
        <end position="215"/>
    </location>
</feature>
<proteinExistence type="predicted"/>
<evidence type="ECO:0008006" key="5">
    <source>
        <dbReference type="Google" id="ProtNLM"/>
    </source>
</evidence>
<feature type="compositionally biased region" description="Low complexity" evidence="1">
    <location>
        <begin position="849"/>
        <end position="859"/>
    </location>
</feature>
<dbReference type="PANTHER" id="PTHR47685:SF1">
    <property type="entry name" value="MAGNESIUM TRANSPORT PROTEIN CORA"/>
    <property type="match status" value="1"/>
</dbReference>
<accession>A0AAN6WM60</accession>
<feature type="transmembrane region" description="Helical" evidence="2">
    <location>
        <begin position="1342"/>
        <end position="1363"/>
    </location>
</feature>
<dbReference type="PANTHER" id="PTHR47685">
    <property type="entry name" value="MAGNESIUM TRANSPORT PROTEIN CORA"/>
    <property type="match status" value="1"/>
</dbReference>
<feature type="compositionally biased region" description="Polar residues" evidence="1">
    <location>
        <begin position="116"/>
        <end position="132"/>
    </location>
</feature>
<dbReference type="InterPro" id="IPR002523">
    <property type="entry name" value="MgTranspt_CorA/ZnTranspt_ZntB"/>
</dbReference>
<feature type="compositionally biased region" description="Low complexity" evidence="1">
    <location>
        <begin position="223"/>
        <end position="232"/>
    </location>
</feature>
<protein>
    <recommendedName>
        <fullName evidence="5">Ankyrin repeat protein</fullName>
    </recommendedName>
</protein>
<name>A0AAN6WM60_9PEZI</name>
<dbReference type="EMBL" id="MU864519">
    <property type="protein sequence ID" value="KAK4183856.1"/>
    <property type="molecule type" value="Genomic_DNA"/>
</dbReference>
<evidence type="ECO:0000256" key="2">
    <source>
        <dbReference type="SAM" id="Phobius"/>
    </source>
</evidence>
<dbReference type="Gene3D" id="1.25.40.20">
    <property type="entry name" value="Ankyrin repeat-containing domain"/>
    <property type="match status" value="1"/>
</dbReference>
<dbReference type="GO" id="GO:0016020">
    <property type="term" value="C:membrane"/>
    <property type="evidence" value="ECO:0007669"/>
    <property type="project" value="InterPro"/>
</dbReference>
<keyword evidence="2" id="KW-0472">Membrane</keyword>